<gene>
    <name evidence="1" type="ORF">DPMN_191755</name>
</gene>
<accession>A0A9D3Y359</accession>
<sequence>MERVAFTGLESAIETWFSMPQNKAYSTSENLNTKSKQPINVYNNSTLGGECAKPAYVDVQVIYSREDYNYSRTEARASSCTSDSDANIYNTDTCMINAHCANNDTTYLPECNASDKDSVRPRASLKSRLLRTGIGCLRDIVAEVVDEDDDHDDENTSGKDVLRVAGRFLGTVHKRLCEDIDDNKMK</sequence>
<organism evidence="1 2">
    <name type="scientific">Dreissena polymorpha</name>
    <name type="common">Zebra mussel</name>
    <name type="synonym">Mytilus polymorpha</name>
    <dbReference type="NCBI Taxonomy" id="45954"/>
    <lineage>
        <taxon>Eukaryota</taxon>
        <taxon>Metazoa</taxon>
        <taxon>Spiralia</taxon>
        <taxon>Lophotrochozoa</taxon>
        <taxon>Mollusca</taxon>
        <taxon>Bivalvia</taxon>
        <taxon>Autobranchia</taxon>
        <taxon>Heteroconchia</taxon>
        <taxon>Euheterodonta</taxon>
        <taxon>Imparidentia</taxon>
        <taxon>Neoheterodontei</taxon>
        <taxon>Myida</taxon>
        <taxon>Dreissenoidea</taxon>
        <taxon>Dreissenidae</taxon>
        <taxon>Dreissena</taxon>
    </lineage>
</organism>
<keyword evidence="2" id="KW-1185">Reference proteome</keyword>
<dbReference type="Proteomes" id="UP000828390">
    <property type="component" value="Unassembled WGS sequence"/>
</dbReference>
<dbReference type="AlphaFoldDB" id="A0A9D3Y359"/>
<evidence type="ECO:0000313" key="2">
    <source>
        <dbReference type="Proteomes" id="UP000828390"/>
    </source>
</evidence>
<name>A0A9D3Y359_DREPO</name>
<dbReference type="EMBL" id="JAIWYP010000045">
    <property type="protein sequence ID" value="KAH3691080.1"/>
    <property type="molecule type" value="Genomic_DNA"/>
</dbReference>
<reference evidence="1" key="1">
    <citation type="journal article" date="2019" name="bioRxiv">
        <title>The Genome of the Zebra Mussel, Dreissena polymorpha: A Resource for Invasive Species Research.</title>
        <authorList>
            <person name="McCartney M.A."/>
            <person name="Auch B."/>
            <person name="Kono T."/>
            <person name="Mallez S."/>
            <person name="Zhang Y."/>
            <person name="Obille A."/>
            <person name="Becker A."/>
            <person name="Abrahante J.E."/>
            <person name="Garbe J."/>
            <person name="Badalamenti J.P."/>
            <person name="Herman A."/>
            <person name="Mangelson H."/>
            <person name="Liachko I."/>
            <person name="Sullivan S."/>
            <person name="Sone E.D."/>
            <person name="Koren S."/>
            <person name="Silverstein K.A.T."/>
            <person name="Beckman K.B."/>
            <person name="Gohl D.M."/>
        </authorList>
    </citation>
    <scope>NUCLEOTIDE SEQUENCE</scope>
    <source>
        <strain evidence="1">Duluth1</strain>
        <tissue evidence="1">Whole animal</tissue>
    </source>
</reference>
<comment type="caution">
    <text evidence="1">The sequence shown here is derived from an EMBL/GenBank/DDBJ whole genome shotgun (WGS) entry which is preliminary data.</text>
</comment>
<proteinExistence type="predicted"/>
<reference evidence="1" key="2">
    <citation type="submission" date="2020-11" db="EMBL/GenBank/DDBJ databases">
        <authorList>
            <person name="McCartney M.A."/>
            <person name="Auch B."/>
            <person name="Kono T."/>
            <person name="Mallez S."/>
            <person name="Becker A."/>
            <person name="Gohl D.M."/>
            <person name="Silverstein K.A.T."/>
            <person name="Koren S."/>
            <person name="Bechman K.B."/>
            <person name="Herman A."/>
            <person name="Abrahante J.E."/>
            <person name="Garbe J."/>
        </authorList>
    </citation>
    <scope>NUCLEOTIDE SEQUENCE</scope>
    <source>
        <strain evidence="1">Duluth1</strain>
        <tissue evidence="1">Whole animal</tissue>
    </source>
</reference>
<evidence type="ECO:0000313" key="1">
    <source>
        <dbReference type="EMBL" id="KAH3691080.1"/>
    </source>
</evidence>
<protein>
    <submittedName>
        <fullName evidence="1">Uncharacterized protein</fullName>
    </submittedName>
</protein>